<protein>
    <recommendedName>
        <fullName evidence="4">YrhK domain-containing protein</fullName>
    </recommendedName>
</protein>
<feature type="transmembrane region" description="Helical" evidence="1">
    <location>
        <begin position="228"/>
        <end position="252"/>
    </location>
</feature>
<gene>
    <name evidence="2" type="ORF">C5Y83_04455</name>
</gene>
<keyword evidence="1" id="KW-0472">Membrane</keyword>
<proteinExistence type="predicted"/>
<feature type="transmembrane region" description="Helical" evidence="1">
    <location>
        <begin position="192"/>
        <end position="216"/>
    </location>
</feature>
<evidence type="ECO:0000256" key="1">
    <source>
        <dbReference type="SAM" id="Phobius"/>
    </source>
</evidence>
<dbReference type="Proteomes" id="UP000238322">
    <property type="component" value="Unassembled WGS sequence"/>
</dbReference>
<organism evidence="2 3">
    <name type="scientific">Blastopirellula marina</name>
    <dbReference type="NCBI Taxonomy" id="124"/>
    <lineage>
        <taxon>Bacteria</taxon>
        <taxon>Pseudomonadati</taxon>
        <taxon>Planctomycetota</taxon>
        <taxon>Planctomycetia</taxon>
        <taxon>Pirellulales</taxon>
        <taxon>Pirellulaceae</taxon>
        <taxon>Blastopirellula</taxon>
    </lineage>
</organism>
<name>A0A2S8G0A2_9BACT</name>
<sequence length="289" mass="32689">MQTDERSNQDECLEADGVWPFVSHRLLRRAGGELWHWHSRHHRKRLVLREVRSVVHFGRLFLAQLWQPGQLNWWIGVAFAFGSTLFAAASVLILWPALAEAVSLSSMQVNAIYFLGSIPFTTAAYLQLFQAANADPAPGEPDFDQSRWKWFGWKPHKIGWLSCALQFPGTVLFNFNTFDAMLPGLAWWQSELIVWLPNFVGSVLFLASGYLAFIEVAHRWWTWQPASITWWVVFANLLGCVGFMVSAVFALVLPGGEVDWMSTVAVTFTLQGAICFWIGAVLMLPEAAE</sequence>
<accession>A0A2S8G0A2</accession>
<evidence type="ECO:0000313" key="2">
    <source>
        <dbReference type="EMBL" id="PQO37869.1"/>
    </source>
</evidence>
<dbReference type="OrthoDB" id="244933at2"/>
<dbReference type="AlphaFoldDB" id="A0A2S8G0A2"/>
<keyword evidence="1" id="KW-0812">Transmembrane</keyword>
<dbReference type="EMBL" id="PUHY01000005">
    <property type="protein sequence ID" value="PQO37869.1"/>
    <property type="molecule type" value="Genomic_DNA"/>
</dbReference>
<feature type="transmembrane region" description="Helical" evidence="1">
    <location>
        <begin position="73"/>
        <end position="98"/>
    </location>
</feature>
<feature type="transmembrane region" description="Helical" evidence="1">
    <location>
        <begin position="264"/>
        <end position="284"/>
    </location>
</feature>
<evidence type="ECO:0008006" key="4">
    <source>
        <dbReference type="Google" id="ProtNLM"/>
    </source>
</evidence>
<evidence type="ECO:0000313" key="3">
    <source>
        <dbReference type="Proteomes" id="UP000238322"/>
    </source>
</evidence>
<feature type="transmembrane region" description="Helical" evidence="1">
    <location>
        <begin position="110"/>
        <end position="128"/>
    </location>
</feature>
<comment type="caution">
    <text evidence="2">The sequence shown here is derived from an EMBL/GenBank/DDBJ whole genome shotgun (WGS) entry which is preliminary data.</text>
</comment>
<reference evidence="2 3" key="1">
    <citation type="submission" date="2018-02" db="EMBL/GenBank/DDBJ databases">
        <title>Comparative genomes isolates from brazilian mangrove.</title>
        <authorList>
            <person name="Araujo J.E."/>
            <person name="Taketani R.G."/>
            <person name="Silva M.C.P."/>
            <person name="Loureco M.V."/>
            <person name="Andreote F.D."/>
        </authorList>
    </citation>
    <scope>NUCLEOTIDE SEQUENCE [LARGE SCALE GENOMIC DNA]</scope>
    <source>
        <strain evidence="2 3">Hex-1 MGV</strain>
    </source>
</reference>
<dbReference type="RefSeq" id="WP_105329116.1">
    <property type="nucleotide sequence ID" value="NZ_PUHY01000005.1"/>
</dbReference>
<keyword evidence="1" id="KW-1133">Transmembrane helix</keyword>